<keyword evidence="9" id="KW-1185">Reference proteome</keyword>
<keyword evidence="6 7" id="KW-0472">Membrane</keyword>
<keyword evidence="4 7" id="KW-0812">Transmembrane</keyword>
<dbReference type="InterPro" id="IPR051311">
    <property type="entry name" value="DedA_domain"/>
</dbReference>
<dbReference type="EMBL" id="JACHGN010000028">
    <property type="protein sequence ID" value="MBB5139295.1"/>
    <property type="molecule type" value="Genomic_DNA"/>
</dbReference>
<evidence type="ECO:0000256" key="7">
    <source>
        <dbReference type="SAM" id="Phobius"/>
    </source>
</evidence>
<comment type="subcellular location">
    <subcellularLocation>
        <location evidence="1">Cell membrane</location>
        <topology evidence="1">Multi-pass membrane protein</topology>
    </subcellularLocation>
</comment>
<dbReference type="AlphaFoldDB" id="A0A840PTP9"/>
<keyword evidence="3" id="KW-1003">Cell membrane</keyword>
<feature type="transmembrane region" description="Helical" evidence="7">
    <location>
        <begin position="165"/>
        <end position="189"/>
    </location>
</feature>
<name>A0A840PTP9_9ACTN</name>
<evidence type="ECO:0000256" key="5">
    <source>
        <dbReference type="ARBA" id="ARBA00022989"/>
    </source>
</evidence>
<feature type="transmembrane region" description="Helical" evidence="7">
    <location>
        <begin position="26"/>
        <end position="43"/>
    </location>
</feature>
<evidence type="ECO:0000256" key="2">
    <source>
        <dbReference type="ARBA" id="ARBA00010792"/>
    </source>
</evidence>
<accession>A0A840PTP9</accession>
<dbReference type="Proteomes" id="UP000578449">
    <property type="component" value="Unassembled WGS sequence"/>
</dbReference>
<evidence type="ECO:0000313" key="8">
    <source>
        <dbReference type="EMBL" id="MBB5139295.1"/>
    </source>
</evidence>
<feature type="transmembrane region" description="Helical" evidence="7">
    <location>
        <begin position="81"/>
        <end position="102"/>
    </location>
</feature>
<reference evidence="8 9" key="1">
    <citation type="submission" date="2020-08" db="EMBL/GenBank/DDBJ databases">
        <title>Genomic Encyclopedia of Type Strains, Phase IV (KMG-IV): sequencing the most valuable type-strain genomes for metagenomic binning, comparative biology and taxonomic classification.</title>
        <authorList>
            <person name="Goeker M."/>
        </authorList>
    </citation>
    <scope>NUCLEOTIDE SEQUENCE [LARGE SCALE GENOMIC DNA]</scope>
    <source>
        <strain evidence="8 9">DSM 45615</strain>
    </source>
</reference>
<proteinExistence type="inferred from homology"/>
<gene>
    <name evidence="8" type="ORF">HNP84_009058</name>
</gene>
<sequence>MTAGSRKGPSAKSWSPWEGTPSRSDLICWYGMLAVFAYSLLMWPLKPWLIGTNPILLEAMTGTQSSIAIAAAFARVGEAPIALVVAAGVFGLMKFSWIFWWAGKLWGERIVRYFLGSAEGRKARLLLNRDPSKNWLVWAAVLLAHLPFVPSALAYAAAGWARMRLATFLVLHLSASLAWAGLFAGLGYSLGRPGVDLAETITHYALWISLGTIVVILFIQVRAARRAFAEQDAARNAPQDAGEPN</sequence>
<protein>
    <submittedName>
        <fullName evidence="8">Membrane protein DedA with SNARE-associated domain</fullName>
    </submittedName>
</protein>
<evidence type="ECO:0000256" key="4">
    <source>
        <dbReference type="ARBA" id="ARBA00022692"/>
    </source>
</evidence>
<evidence type="ECO:0000256" key="6">
    <source>
        <dbReference type="ARBA" id="ARBA00023136"/>
    </source>
</evidence>
<evidence type="ECO:0000256" key="3">
    <source>
        <dbReference type="ARBA" id="ARBA00022475"/>
    </source>
</evidence>
<evidence type="ECO:0000313" key="9">
    <source>
        <dbReference type="Proteomes" id="UP000578449"/>
    </source>
</evidence>
<keyword evidence="5 7" id="KW-1133">Transmembrane helix</keyword>
<feature type="transmembrane region" description="Helical" evidence="7">
    <location>
        <begin position="201"/>
        <end position="219"/>
    </location>
</feature>
<dbReference type="PANTHER" id="PTHR42709:SF6">
    <property type="entry name" value="UNDECAPRENYL PHOSPHATE TRANSPORTER A"/>
    <property type="match status" value="1"/>
</dbReference>
<comment type="similarity">
    <text evidence="2">Belongs to the DedA family.</text>
</comment>
<dbReference type="RefSeq" id="WP_185056126.1">
    <property type="nucleotide sequence ID" value="NZ_BAABIX010000026.1"/>
</dbReference>
<organism evidence="8 9">
    <name type="scientific">Thermocatellispora tengchongensis</name>
    <dbReference type="NCBI Taxonomy" id="1073253"/>
    <lineage>
        <taxon>Bacteria</taxon>
        <taxon>Bacillati</taxon>
        <taxon>Actinomycetota</taxon>
        <taxon>Actinomycetes</taxon>
        <taxon>Streptosporangiales</taxon>
        <taxon>Streptosporangiaceae</taxon>
        <taxon>Thermocatellispora</taxon>
    </lineage>
</organism>
<feature type="transmembrane region" description="Helical" evidence="7">
    <location>
        <begin position="135"/>
        <end position="158"/>
    </location>
</feature>
<evidence type="ECO:0000256" key="1">
    <source>
        <dbReference type="ARBA" id="ARBA00004651"/>
    </source>
</evidence>
<dbReference type="PANTHER" id="PTHR42709">
    <property type="entry name" value="ALKALINE PHOSPHATASE LIKE PROTEIN"/>
    <property type="match status" value="1"/>
</dbReference>
<dbReference type="GO" id="GO:0005886">
    <property type="term" value="C:plasma membrane"/>
    <property type="evidence" value="ECO:0007669"/>
    <property type="project" value="UniProtKB-SubCell"/>
</dbReference>
<feature type="transmembrane region" description="Helical" evidence="7">
    <location>
        <begin position="55"/>
        <end position="74"/>
    </location>
</feature>
<comment type="caution">
    <text evidence="8">The sequence shown here is derived from an EMBL/GenBank/DDBJ whole genome shotgun (WGS) entry which is preliminary data.</text>
</comment>